<dbReference type="EMBL" id="AP004993">
    <property type="protein sequence ID" value="BAD54362.1"/>
    <property type="molecule type" value="Genomic_DNA"/>
</dbReference>
<gene>
    <name evidence="1" type="primary">OSJNBa0037N01.41</name>
</gene>
<evidence type="ECO:0000313" key="2">
    <source>
        <dbReference type="Proteomes" id="UP000000763"/>
    </source>
</evidence>
<dbReference type="Proteomes" id="UP000000763">
    <property type="component" value="Chromosome 6"/>
</dbReference>
<protein>
    <submittedName>
        <fullName evidence="1">Uncharacterized protein</fullName>
    </submittedName>
</protein>
<organism evidence="1 2">
    <name type="scientific">Oryza sativa subsp. japonica</name>
    <name type="common">Rice</name>
    <dbReference type="NCBI Taxonomy" id="39947"/>
    <lineage>
        <taxon>Eukaryota</taxon>
        <taxon>Viridiplantae</taxon>
        <taxon>Streptophyta</taxon>
        <taxon>Embryophyta</taxon>
        <taxon>Tracheophyta</taxon>
        <taxon>Spermatophyta</taxon>
        <taxon>Magnoliopsida</taxon>
        <taxon>Liliopsida</taxon>
        <taxon>Poales</taxon>
        <taxon>Poaceae</taxon>
        <taxon>BOP clade</taxon>
        <taxon>Oryzoideae</taxon>
        <taxon>Oryzeae</taxon>
        <taxon>Oryzinae</taxon>
        <taxon>Oryza</taxon>
        <taxon>Oryza sativa</taxon>
    </lineage>
</organism>
<evidence type="ECO:0000313" key="1">
    <source>
        <dbReference type="EMBL" id="BAD54362.1"/>
    </source>
</evidence>
<dbReference type="AlphaFoldDB" id="Q5Z6Q0"/>
<reference evidence="2" key="1">
    <citation type="journal article" date="2005" name="Nature">
        <title>The map-based sequence of the rice genome.</title>
        <authorList>
            <consortium name="International rice genome sequencing project (IRGSP)"/>
            <person name="Matsumoto T."/>
            <person name="Wu J."/>
            <person name="Kanamori H."/>
            <person name="Katayose Y."/>
            <person name="Fujisawa M."/>
            <person name="Namiki N."/>
            <person name="Mizuno H."/>
            <person name="Yamamoto K."/>
            <person name="Antonio B.A."/>
            <person name="Baba T."/>
            <person name="Sakata K."/>
            <person name="Nagamura Y."/>
            <person name="Aoki H."/>
            <person name="Arikawa K."/>
            <person name="Arita K."/>
            <person name="Bito T."/>
            <person name="Chiden Y."/>
            <person name="Fujitsuka N."/>
            <person name="Fukunaka R."/>
            <person name="Hamada M."/>
            <person name="Harada C."/>
            <person name="Hayashi A."/>
            <person name="Hijishita S."/>
            <person name="Honda M."/>
            <person name="Hosokawa S."/>
            <person name="Ichikawa Y."/>
            <person name="Idonuma A."/>
            <person name="Iijima M."/>
            <person name="Ikeda M."/>
            <person name="Ikeno M."/>
            <person name="Ito K."/>
            <person name="Ito S."/>
            <person name="Ito T."/>
            <person name="Ito Y."/>
            <person name="Ito Y."/>
            <person name="Iwabuchi A."/>
            <person name="Kamiya K."/>
            <person name="Karasawa W."/>
            <person name="Kurita K."/>
            <person name="Katagiri S."/>
            <person name="Kikuta A."/>
            <person name="Kobayashi H."/>
            <person name="Kobayashi N."/>
            <person name="Machita K."/>
            <person name="Maehara T."/>
            <person name="Masukawa M."/>
            <person name="Mizubayashi T."/>
            <person name="Mukai Y."/>
            <person name="Nagasaki H."/>
            <person name="Nagata Y."/>
            <person name="Naito S."/>
            <person name="Nakashima M."/>
            <person name="Nakama Y."/>
            <person name="Nakamichi Y."/>
            <person name="Nakamura M."/>
            <person name="Meguro A."/>
            <person name="Negishi M."/>
            <person name="Ohta I."/>
            <person name="Ohta T."/>
            <person name="Okamoto M."/>
            <person name="Ono N."/>
            <person name="Saji S."/>
            <person name="Sakaguchi M."/>
            <person name="Sakai K."/>
            <person name="Shibata M."/>
            <person name="Shimokawa T."/>
            <person name="Song J."/>
            <person name="Takazaki Y."/>
            <person name="Terasawa K."/>
            <person name="Tsugane M."/>
            <person name="Tsuji K."/>
            <person name="Ueda S."/>
            <person name="Waki K."/>
            <person name="Yamagata H."/>
            <person name="Yamamoto M."/>
            <person name="Yamamoto S."/>
            <person name="Yamane H."/>
            <person name="Yoshiki S."/>
            <person name="Yoshihara R."/>
            <person name="Yukawa K."/>
            <person name="Zhong H."/>
            <person name="Yano M."/>
            <person name="Yuan Q."/>
            <person name="Ouyang S."/>
            <person name="Liu J."/>
            <person name="Jones K.M."/>
            <person name="Gansberger K."/>
            <person name="Moffat K."/>
            <person name="Hill J."/>
            <person name="Bera J."/>
            <person name="Fadrosh D."/>
            <person name="Jin S."/>
            <person name="Johri S."/>
            <person name="Kim M."/>
            <person name="Overton L."/>
            <person name="Reardon M."/>
            <person name="Tsitrin T."/>
            <person name="Vuong H."/>
            <person name="Weaver B."/>
            <person name="Ciecko A."/>
            <person name="Tallon L."/>
            <person name="Jackson J."/>
            <person name="Pai G."/>
            <person name="Aken S.V."/>
            <person name="Utterback T."/>
            <person name="Reidmuller S."/>
            <person name="Feldblyum T."/>
            <person name="Hsiao J."/>
            <person name="Zismann V."/>
            <person name="Iobst S."/>
            <person name="de Vazeille A.R."/>
            <person name="Buell C.R."/>
            <person name="Ying K."/>
            <person name="Li Y."/>
            <person name="Lu T."/>
            <person name="Huang Y."/>
            <person name="Zhao Q."/>
            <person name="Feng Q."/>
            <person name="Zhang L."/>
            <person name="Zhu J."/>
            <person name="Weng Q."/>
            <person name="Mu J."/>
            <person name="Lu Y."/>
            <person name="Fan D."/>
            <person name="Liu Y."/>
            <person name="Guan J."/>
            <person name="Zhang Y."/>
            <person name="Yu S."/>
            <person name="Liu X."/>
            <person name="Zhang Y."/>
            <person name="Hong G."/>
            <person name="Han B."/>
            <person name="Choisne N."/>
            <person name="Demange N."/>
            <person name="Orjeda G."/>
            <person name="Samain S."/>
            <person name="Cattolico L."/>
            <person name="Pelletier E."/>
            <person name="Couloux A."/>
            <person name="Segurens B."/>
            <person name="Wincker P."/>
            <person name="D'Hont A."/>
            <person name="Scarpelli C."/>
            <person name="Weissenbach J."/>
            <person name="Salanoubat M."/>
            <person name="Quetier F."/>
            <person name="Yu Y."/>
            <person name="Kim H.R."/>
            <person name="Rambo T."/>
            <person name="Currie J."/>
            <person name="Collura K."/>
            <person name="Luo M."/>
            <person name="Yang T."/>
            <person name="Ammiraju J.S.S."/>
            <person name="Engler F."/>
            <person name="Soderlund C."/>
            <person name="Wing R.A."/>
            <person name="Palmer L.E."/>
            <person name="de la Bastide M."/>
            <person name="Spiegel L."/>
            <person name="Nascimento L."/>
            <person name="Zutavern T."/>
            <person name="O'Shaughnessy A."/>
            <person name="Dike S."/>
            <person name="Dedhia N."/>
            <person name="Preston R."/>
            <person name="Balija V."/>
            <person name="McCombie W.R."/>
            <person name="Chow T."/>
            <person name="Chen H."/>
            <person name="Chung M."/>
            <person name="Chen C."/>
            <person name="Shaw J."/>
            <person name="Wu H."/>
            <person name="Hsiao K."/>
            <person name="Chao Y."/>
            <person name="Chu M."/>
            <person name="Cheng C."/>
            <person name="Hour A."/>
            <person name="Lee P."/>
            <person name="Lin S."/>
            <person name="Lin Y."/>
            <person name="Liou J."/>
            <person name="Liu S."/>
            <person name="Hsing Y."/>
            <person name="Raghuvanshi S."/>
            <person name="Mohanty A."/>
            <person name="Bharti A.K."/>
            <person name="Gaur A."/>
            <person name="Gupta V."/>
            <person name="Kumar D."/>
            <person name="Ravi V."/>
            <person name="Vij S."/>
            <person name="Kapur A."/>
            <person name="Khurana P."/>
            <person name="Khurana P."/>
            <person name="Khurana J.P."/>
            <person name="Tyagi A.K."/>
            <person name="Gaikwad K."/>
            <person name="Singh A."/>
            <person name="Dalal V."/>
            <person name="Srivastava S."/>
            <person name="Dixit A."/>
            <person name="Pal A.K."/>
            <person name="Ghazi I.A."/>
            <person name="Yadav M."/>
            <person name="Pandit A."/>
            <person name="Bhargava A."/>
            <person name="Sureshbabu K."/>
            <person name="Batra K."/>
            <person name="Sharma T.R."/>
            <person name="Mohapatra T."/>
            <person name="Singh N.K."/>
            <person name="Messing J."/>
            <person name="Nelson A.B."/>
            <person name="Fuks G."/>
            <person name="Kavchok S."/>
            <person name="Keizer G."/>
            <person name="Linton E."/>
            <person name="Llaca V."/>
            <person name="Song R."/>
            <person name="Tanyolac B."/>
            <person name="Young S."/>
            <person name="Ho-Il K."/>
            <person name="Hahn J.H."/>
            <person name="Sangsakoo G."/>
            <person name="Vanavichit A."/>
            <person name="de Mattos Luiz.A.T."/>
            <person name="Zimmer P.D."/>
            <person name="Malone G."/>
            <person name="Dellagostin O."/>
            <person name="de Oliveira A.C."/>
            <person name="Bevan M."/>
            <person name="Bancroft I."/>
            <person name="Minx P."/>
            <person name="Cordum H."/>
            <person name="Wilson R."/>
            <person name="Cheng Z."/>
            <person name="Jin W."/>
            <person name="Jiang J."/>
            <person name="Leong S.A."/>
            <person name="Iwama H."/>
            <person name="Gojobori T."/>
            <person name="Itoh T."/>
            <person name="Niimura Y."/>
            <person name="Fujii Y."/>
            <person name="Habara T."/>
            <person name="Sakai H."/>
            <person name="Sato Y."/>
            <person name="Wilson G."/>
            <person name="Kumar K."/>
            <person name="McCouch S."/>
            <person name="Juretic N."/>
            <person name="Hoen D."/>
            <person name="Wright S."/>
            <person name="Bruskiewich R."/>
            <person name="Bureau T."/>
            <person name="Miyao A."/>
            <person name="Hirochika H."/>
            <person name="Nishikawa T."/>
            <person name="Kadowaki K."/>
            <person name="Sugiura M."/>
            <person name="Burr B."/>
            <person name="Sasaki T."/>
        </authorList>
    </citation>
    <scope>NUCLEOTIDE SEQUENCE [LARGE SCALE GENOMIC DNA]</scope>
    <source>
        <strain evidence="2">cv. Nipponbare</strain>
    </source>
</reference>
<proteinExistence type="predicted"/>
<sequence length="64" mass="7068">MGALYRRISCHQKRHILREIQAGTAPGKLDNGVRFGGECVLRQGINIKPIPAVQLEKMGTPPFV</sequence>
<accession>Q5Z6Q0</accession>
<name>Q5Z6Q0_ORYSJ</name>
<reference evidence="2" key="2">
    <citation type="journal article" date="2008" name="Nucleic Acids Res.">
        <title>The rice annotation project database (RAP-DB): 2008 update.</title>
        <authorList>
            <consortium name="The rice annotation project (RAP)"/>
        </authorList>
    </citation>
    <scope>GENOME REANNOTATION</scope>
    <source>
        <strain evidence="2">cv. Nipponbare</strain>
    </source>
</reference>